<gene>
    <name evidence="2" type="ORF">BD311DRAFT_860185</name>
</gene>
<feature type="compositionally biased region" description="Basic and acidic residues" evidence="1">
    <location>
        <begin position="191"/>
        <end position="215"/>
    </location>
</feature>
<evidence type="ECO:0000256" key="1">
    <source>
        <dbReference type="SAM" id="MobiDB-lite"/>
    </source>
</evidence>
<feature type="compositionally biased region" description="Polar residues" evidence="1">
    <location>
        <begin position="532"/>
        <end position="570"/>
    </location>
</feature>
<feature type="region of interest" description="Disordered" evidence="1">
    <location>
        <begin position="498"/>
        <end position="725"/>
    </location>
</feature>
<accession>A0A4Q9N620</accession>
<reference evidence="2" key="1">
    <citation type="submission" date="2019-01" db="EMBL/GenBank/DDBJ databases">
        <title>Draft genome sequences of three monokaryotic isolates of the white-rot basidiomycete fungus Dichomitus squalens.</title>
        <authorList>
            <consortium name="DOE Joint Genome Institute"/>
            <person name="Lopez S.C."/>
            <person name="Andreopoulos B."/>
            <person name="Pangilinan J."/>
            <person name="Lipzen A."/>
            <person name="Riley R."/>
            <person name="Ahrendt S."/>
            <person name="Ng V."/>
            <person name="Barry K."/>
            <person name="Daum C."/>
            <person name="Grigoriev I.V."/>
            <person name="Hilden K.S."/>
            <person name="Makela M.R."/>
            <person name="de Vries R.P."/>
        </authorList>
    </citation>
    <scope>NUCLEOTIDE SEQUENCE [LARGE SCALE GENOMIC DNA]</scope>
    <source>
        <strain evidence="2">OM18370.1</strain>
    </source>
</reference>
<feature type="compositionally biased region" description="Low complexity" evidence="1">
    <location>
        <begin position="510"/>
        <end position="531"/>
    </location>
</feature>
<sequence>MASSSAAGSAKNLSESRAEALQALLNSLTPGAETGGEGTLNPSQVRRISDRLGELLGEDAIPDSTQRNEKGELVNEEGLPIIDIVEPVPANERSTAIAAIPASQDPDVIPLWALSPQEKARRRAERDRILDLLEEEERIQTEKYEEAERERFKVDLEKRKQAAEAEMEALKKAREMQKKMGKALLKNLVVAREREDQERRAEEEAEKQAREERQRLKPRKSVSFADLPPDHEYQPANSVPMPPPFDWGDVTPATLQTPNKSSPVNKDQMNKGPMRMNVVERMPGLKPGPKSPPPPRQADSDDESEPDSAVTADSDEGEEVETLDHSDTEEPVSPSHDESDDSDYGVLQDNEPVEWDVDGYDFAQHQREIALAYYEKRATVGADALAAMRNHEHPEGEHEWDQPDVPLEATLASVPPKPSVSRFKSSTAFSSLPSQSLGGSVVPASRSSELKAAVRLGKLENGNLVGGEEGESDEEIEPEAKEMLEMLKKGDVVNVGPNLPSNISATDPVPEAAIPTTSSSPSSADASATTPVKTSRVSQLKMSLSVPSFTRGTPSPPGSNLATPLTNAERSSPKPLSVGGTPIPIPTKTSRFVGPSQRAHEKRPVQMPGIVLDSPSFPAPGVVASPSFPSPSHGAAFHSMIIESPSFNSPSSTLVGTPSSTGPSSSPSVSSPSTPTITAPVSASVLERRPVVATQVRESMPTGPHSSGTTPAKERKMSRFRAERG</sequence>
<feature type="compositionally biased region" description="Basic and acidic residues" evidence="1">
    <location>
        <begin position="712"/>
        <end position="725"/>
    </location>
</feature>
<feature type="compositionally biased region" description="Polar residues" evidence="1">
    <location>
        <begin position="253"/>
        <end position="267"/>
    </location>
</feature>
<dbReference type="Proteomes" id="UP000292957">
    <property type="component" value="Unassembled WGS sequence"/>
</dbReference>
<dbReference type="OrthoDB" id="21413at2759"/>
<evidence type="ECO:0000313" key="2">
    <source>
        <dbReference type="EMBL" id="TBU35685.1"/>
    </source>
</evidence>
<dbReference type="EMBL" id="ML143386">
    <property type="protein sequence ID" value="TBU35685.1"/>
    <property type="molecule type" value="Genomic_DNA"/>
</dbReference>
<name>A0A4Q9N620_9APHY</name>
<feature type="compositionally biased region" description="Polar residues" evidence="1">
    <location>
        <begin position="422"/>
        <end position="438"/>
    </location>
</feature>
<evidence type="ECO:0008006" key="3">
    <source>
        <dbReference type="Google" id="ProtNLM"/>
    </source>
</evidence>
<organism evidence="2">
    <name type="scientific">Dichomitus squalens</name>
    <dbReference type="NCBI Taxonomy" id="114155"/>
    <lineage>
        <taxon>Eukaryota</taxon>
        <taxon>Fungi</taxon>
        <taxon>Dikarya</taxon>
        <taxon>Basidiomycota</taxon>
        <taxon>Agaricomycotina</taxon>
        <taxon>Agaricomycetes</taxon>
        <taxon>Polyporales</taxon>
        <taxon>Polyporaceae</taxon>
        <taxon>Dichomitus</taxon>
    </lineage>
</organism>
<proteinExistence type="predicted"/>
<feature type="region of interest" description="Disordered" evidence="1">
    <location>
        <begin position="410"/>
        <end position="442"/>
    </location>
</feature>
<feature type="region of interest" description="Disordered" evidence="1">
    <location>
        <begin position="189"/>
        <end position="352"/>
    </location>
</feature>
<protein>
    <recommendedName>
        <fullName evidence="3">DUF3835 domain-containing protein</fullName>
    </recommendedName>
</protein>
<dbReference type="AlphaFoldDB" id="A0A4Q9N620"/>
<feature type="region of interest" description="Disordered" evidence="1">
    <location>
        <begin position="24"/>
        <end position="45"/>
    </location>
</feature>
<feature type="compositionally biased region" description="Low complexity" evidence="1">
    <location>
        <begin position="649"/>
        <end position="684"/>
    </location>
</feature>